<dbReference type="PRINTS" id="PR00738">
    <property type="entry name" value="GLHYDRLASE20"/>
</dbReference>
<name>A0A9W6I933_9ACTN</name>
<protein>
    <recommendedName>
        <fullName evidence="3">beta-N-acetylhexosaminidase</fullName>
        <ecNumber evidence="3">3.2.1.52</ecNumber>
    </recommendedName>
</protein>
<dbReference type="InterPro" id="IPR029018">
    <property type="entry name" value="Hex-like_dom2"/>
</dbReference>
<dbReference type="Proteomes" id="UP001143474">
    <property type="component" value="Unassembled WGS sequence"/>
</dbReference>
<dbReference type="AlphaFoldDB" id="A0A9W6I933"/>
<evidence type="ECO:0000256" key="5">
    <source>
        <dbReference type="ARBA" id="ARBA00023295"/>
    </source>
</evidence>
<keyword evidence="10" id="KW-1185">Reference proteome</keyword>
<evidence type="ECO:0000256" key="2">
    <source>
        <dbReference type="ARBA" id="ARBA00006285"/>
    </source>
</evidence>
<gene>
    <name evidence="9" type="ORF">GCM10017600_65860</name>
</gene>
<feature type="domain" description="Beta-hexosaminidase bacterial type N-terminal" evidence="8">
    <location>
        <begin position="21"/>
        <end position="155"/>
    </location>
</feature>
<dbReference type="SUPFAM" id="SSF51445">
    <property type="entry name" value="(Trans)glycosidases"/>
    <property type="match status" value="1"/>
</dbReference>
<reference evidence="9" key="1">
    <citation type="journal article" date="2014" name="Int. J. Syst. Evol. Microbiol.">
        <title>Complete genome sequence of Corynebacterium casei LMG S-19264T (=DSM 44701T), isolated from a smear-ripened cheese.</title>
        <authorList>
            <consortium name="US DOE Joint Genome Institute (JGI-PGF)"/>
            <person name="Walter F."/>
            <person name="Albersmeier A."/>
            <person name="Kalinowski J."/>
            <person name="Ruckert C."/>
        </authorList>
    </citation>
    <scope>NUCLEOTIDE SEQUENCE</scope>
    <source>
        <strain evidence="9">VKM Ac-2007</strain>
    </source>
</reference>
<keyword evidence="5" id="KW-0326">Glycosidase</keyword>
<evidence type="ECO:0000256" key="4">
    <source>
        <dbReference type="ARBA" id="ARBA00022801"/>
    </source>
</evidence>
<dbReference type="GO" id="GO:0016020">
    <property type="term" value="C:membrane"/>
    <property type="evidence" value="ECO:0007669"/>
    <property type="project" value="TreeGrafter"/>
</dbReference>
<dbReference type="Pfam" id="PF00728">
    <property type="entry name" value="Glyco_hydro_20"/>
    <property type="match status" value="2"/>
</dbReference>
<comment type="catalytic activity">
    <reaction evidence="1">
        <text>Hydrolysis of terminal non-reducing N-acetyl-D-hexosamine residues in N-acetyl-beta-D-hexosaminides.</text>
        <dbReference type="EC" id="3.2.1.52"/>
    </reaction>
</comment>
<dbReference type="Pfam" id="PF02838">
    <property type="entry name" value="Glyco_hydro_20b"/>
    <property type="match status" value="1"/>
</dbReference>
<dbReference type="RefSeq" id="WP_271221473.1">
    <property type="nucleotide sequence ID" value="NZ_BAAAVD010000035.1"/>
</dbReference>
<feature type="active site" description="Proton donor" evidence="6">
    <location>
        <position position="333"/>
    </location>
</feature>
<evidence type="ECO:0000256" key="3">
    <source>
        <dbReference type="ARBA" id="ARBA00012663"/>
    </source>
</evidence>
<dbReference type="Gene3D" id="3.20.20.80">
    <property type="entry name" value="Glycosidases"/>
    <property type="match status" value="1"/>
</dbReference>
<comment type="caution">
    <text evidence="9">The sequence shown here is derived from an EMBL/GenBank/DDBJ whole genome shotgun (WGS) entry which is preliminary data.</text>
</comment>
<dbReference type="PANTHER" id="PTHR22600:SF57">
    <property type="entry name" value="BETA-N-ACETYLHEXOSAMINIDASE"/>
    <property type="match status" value="1"/>
</dbReference>
<evidence type="ECO:0000259" key="8">
    <source>
        <dbReference type="Pfam" id="PF02838"/>
    </source>
</evidence>
<dbReference type="PANTHER" id="PTHR22600">
    <property type="entry name" value="BETA-HEXOSAMINIDASE"/>
    <property type="match status" value="1"/>
</dbReference>
<dbReference type="InterPro" id="IPR025705">
    <property type="entry name" value="Beta_hexosaminidase_sua/sub"/>
</dbReference>
<evidence type="ECO:0000256" key="6">
    <source>
        <dbReference type="PIRSR" id="PIRSR625705-1"/>
    </source>
</evidence>
<feature type="domain" description="Glycoside hydrolase family 20 catalytic" evidence="7">
    <location>
        <begin position="342"/>
        <end position="482"/>
    </location>
</feature>
<organism evidence="9 10">
    <name type="scientific">Streptosporangium carneum</name>
    <dbReference type="NCBI Taxonomy" id="47481"/>
    <lineage>
        <taxon>Bacteria</taxon>
        <taxon>Bacillati</taxon>
        <taxon>Actinomycetota</taxon>
        <taxon>Actinomycetes</taxon>
        <taxon>Streptosporangiales</taxon>
        <taxon>Streptosporangiaceae</taxon>
        <taxon>Streptosporangium</taxon>
    </lineage>
</organism>
<keyword evidence="4" id="KW-0378">Hydrolase</keyword>
<evidence type="ECO:0000259" key="7">
    <source>
        <dbReference type="Pfam" id="PF00728"/>
    </source>
</evidence>
<comment type="similarity">
    <text evidence="2">Belongs to the glycosyl hydrolase 20 family.</text>
</comment>
<dbReference type="GO" id="GO:0004563">
    <property type="term" value="F:beta-N-acetylhexosaminidase activity"/>
    <property type="evidence" value="ECO:0007669"/>
    <property type="project" value="UniProtKB-EC"/>
</dbReference>
<evidence type="ECO:0000256" key="1">
    <source>
        <dbReference type="ARBA" id="ARBA00001231"/>
    </source>
</evidence>
<sequence length="542" mass="58454">MTPADPVFFVGPVPPLGPAAYGLIPLPSAVRPGSGEFTLTPATTLDAPPELSAVASWLRSALGPATGCALLPSGRHPASSDGPEDGGVVLALDEALGEEEFRLRVTPAGVRITGGDAAGVFYGAQTFRQLLPPAALRRAPVTGAPMTAPVTEIEDRPRYGWRGCMLDVARHFMPKADLLRFIDLLALHKLNVLHLHLTDDQGWRLEIAKHPRLTSVGGWRPASMLGSRQHGLFLDRPHGGFYTAEDAREIVAYAAERFVTVVPEIDLPGHTQAAVAAYPGLGTRPAEVRTAWGGISEDVLDVTSAEALDFCRDVLDEVMDLFPGSHVGIGGDECPGEPGARAAFVAALAEHVIGRGRTPYAWDEILECGAVPEVTIAAWRGPRAAVVAARAGHRVVSCPDMSVYFDYRQSELPEEPIPVGPPLTLWDVHAFDPVPDVLTAEERSRVIGAQCNVWTEHMDSPRTVDYMVFPRLCAFAEVVWSAGRAPYRDFARRLRTHSARLDALGVEYRPEAGPHPWQSRPDAPGRPISKAERQALVAEFGI</sequence>
<accession>A0A9W6I933</accession>
<dbReference type="EC" id="3.2.1.52" evidence="3"/>
<dbReference type="GO" id="GO:0030203">
    <property type="term" value="P:glycosaminoglycan metabolic process"/>
    <property type="evidence" value="ECO:0007669"/>
    <property type="project" value="TreeGrafter"/>
</dbReference>
<feature type="domain" description="Glycoside hydrolase family 20 catalytic" evidence="7">
    <location>
        <begin position="159"/>
        <end position="335"/>
    </location>
</feature>
<evidence type="ECO:0000313" key="9">
    <source>
        <dbReference type="EMBL" id="GLK13175.1"/>
    </source>
</evidence>
<dbReference type="CDD" id="cd06563">
    <property type="entry name" value="GH20_chitobiase-like"/>
    <property type="match status" value="1"/>
</dbReference>
<dbReference type="SUPFAM" id="SSF55545">
    <property type="entry name" value="beta-N-acetylhexosaminidase-like domain"/>
    <property type="match status" value="1"/>
</dbReference>
<dbReference type="InterPro" id="IPR017853">
    <property type="entry name" value="GH"/>
</dbReference>
<dbReference type="InterPro" id="IPR015882">
    <property type="entry name" value="HEX_bac_N"/>
</dbReference>
<dbReference type="InterPro" id="IPR015883">
    <property type="entry name" value="Glyco_hydro_20_cat"/>
</dbReference>
<dbReference type="GO" id="GO:0005975">
    <property type="term" value="P:carbohydrate metabolic process"/>
    <property type="evidence" value="ECO:0007669"/>
    <property type="project" value="InterPro"/>
</dbReference>
<dbReference type="EMBL" id="BSEV01000021">
    <property type="protein sequence ID" value="GLK13175.1"/>
    <property type="molecule type" value="Genomic_DNA"/>
</dbReference>
<evidence type="ECO:0000313" key="10">
    <source>
        <dbReference type="Proteomes" id="UP001143474"/>
    </source>
</evidence>
<dbReference type="Gene3D" id="3.30.379.10">
    <property type="entry name" value="Chitobiase/beta-hexosaminidase domain 2-like"/>
    <property type="match status" value="1"/>
</dbReference>
<reference evidence="9" key="2">
    <citation type="submission" date="2023-01" db="EMBL/GenBank/DDBJ databases">
        <authorList>
            <person name="Sun Q."/>
            <person name="Evtushenko L."/>
        </authorList>
    </citation>
    <scope>NUCLEOTIDE SEQUENCE</scope>
    <source>
        <strain evidence="9">VKM Ac-2007</strain>
    </source>
</reference>
<proteinExistence type="inferred from homology"/>